<dbReference type="Proteomes" id="UP000198881">
    <property type="component" value="Unassembled WGS sequence"/>
</dbReference>
<dbReference type="OrthoDB" id="2817390at2"/>
<name>A0A1I7MQA9_9MICC</name>
<dbReference type="EMBL" id="FPCG01000009">
    <property type="protein sequence ID" value="SFV24096.1"/>
    <property type="molecule type" value="Genomic_DNA"/>
</dbReference>
<dbReference type="RefSeq" id="WP_143109488.1">
    <property type="nucleotide sequence ID" value="NZ_FPCG01000009.1"/>
</dbReference>
<dbReference type="STRING" id="574650.SAMN04487966_109124"/>
<reference evidence="1 2" key="1">
    <citation type="submission" date="2016-10" db="EMBL/GenBank/DDBJ databases">
        <authorList>
            <person name="de Groot N.N."/>
        </authorList>
    </citation>
    <scope>NUCLEOTIDE SEQUENCE [LARGE SCALE GENOMIC DNA]</scope>
    <source>
        <strain evidence="1 2">CGMCC 1.7054</strain>
    </source>
</reference>
<evidence type="ECO:0000313" key="2">
    <source>
        <dbReference type="Proteomes" id="UP000198881"/>
    </source>
</evidence>
<keyword evidence="2" id="KW-1185">Reference proteome</keyword>
<protein>
    <submittedName>
        <fullName evidence="1">Uncharacterized protein</fullName>
    </submittedName>
</protein>
<sequence length="218" mass="24732">MFTANDLLDLLPQLAERRPVFHSESDLQHELAWEIRSAHPRLRVRVESRLEGRTYLDLLVTDTGDDDRSLAVELKYPVRAWAGDHDGEQFMLRAGAQDVDSYDCVKDIVRLERLLDGHYAQEGLLLILSNDPNYWRPPTHGRTTNSDAFRLHDGVILEGSRAWGEKTGKGTMGRERVNPLALRGRYPLTWSDYSVLPGSTDPLRYLAISVEPQPDPSA</sequence>
<accession>A0A1I7MQA9</accession>
<dbReference type="AlphaFoldDB" id="A0A1I7MQA9"/>
<organism evidence="1 2">
    <name type="scientific">Micrococcus terreus</name>
    <dbReference type="NCBI Taxonomy" id="574650"/>
    <lineage>
        <taxon>Bacteria</taxon>
        <taxon>Bacillati</taxon>
        <taxon>Actinomycetota</taxon>
        <taxon>Actinomycetes</taxon>
        <taxon>Micrococcales</taxon>
        <taxon>Micrococcaceae</taxon>
        <taxon>Micrococcus</taxon>
    </lineage>
</organism>
<evidence type="ECO:0000313" key="1">
    <source>
        <dbReference type="EMBL" id="SFV24096.1"/>
    </source>
</evidence>
<gene>
    <name evidence="1" type="ORF">SAMN04487966_109124</name>
</gene>
<proteinExistence type="predicted"/>